<dbReference type="AlphaFoldDB" id="A0A8T1YK84"/>
<feature type="transmembrane region" description="Helical" evidence="1">
    <location>
        <begin position="28"/>
        <end position="51"/>
    </location>
</feature>
<organism evidence="2 3">
    <name type="scientific">Arabidopsis suecica</name>
    <name type="common">Swedish thale-cress</name>
    <name type="synonym">Cardaminopsis suecica</name>
    <dbReference type="NCBI Taxonomy" id="45249"/>
    <lineage>
        <taxon>Eukaryota</taxon>
        <taxon>Viridiplantae</taxon>
        <taxon>Streptophyta</taxon>
        <taxon>Embryophyta</taxon>
        <taxon>Tracheophyta</taxon>
        <taxon>Spermatophyta</taxon>
        <taxon>Magnoliopsida</taxon>
        <taxon>eudicotyledons</taxon>
        <taxon>Gunneridae</taxon>
        <taxon>Pentapetalae</taxon>
        <taxon>rosids</taxon>
        <taxon>malvids</taxon>
        <taxon>Brassicales</taxon>
        <taxon>Brassicaceae</taxon>
        <taxon>Camelineae</taxon>
        <taxon>Arabidopsis</taxon>
    </lineage>
</organism>
<dbReference type="EMBL" id="JAEFBJ010000012">
    <property type="protein sequence ID" value="KAG7546429.1"/>
    <property type="molecule type" value="Genomic_DNA"/>
</dbReference>
<evidence type="ECO:0000256" key="1">
    <source>
        <dbReference type="SAM" id="Phobius"/>
    </source>
</evidence>
<keyword evidence="3" id="KW-1185">Reference proteome</keyword>
<sequence>MSAPAKRNSTDTQEKDLMLSMVQVFKSWFPLTITALLVEYAFKPLAVKILFKKRNHEVDFMLKALHQKDHACYLSDFFILLIVLFPQFF</sequence>
<accession>A0A8T1YK84</accession>
<keyword evidence="1" id="KW-0472">Membrane</keyword>
<evidence type="ECO:0000313" key="3">
    <source>
        <dbReference type="Proteomes" id="UP000694251"/>
    </source>
</evidence>
<gene>
    <name evidence="2" type="ORF">ISN44_As12g017880</name>
</gene>
<evidence type="ECO:0000313" key="2">
    <source>
        <dbReference type="EMBL" id="KAG7546429.1"/>
    </source>
</evidence>
<reference evidence="2 3" key="1">
    <citation type="submission" date="2020-12" db="EMBL/GenBank/DDBJ databases">
        <title>Concerted genomic and epigenomic changes stabilize Arabidopsis allopolyploids.</title>
        <authorList>
            <person name="Chen Z."/>
        </authorList>
    </citation>
    <scope>NUCLEOTIDE SEQUENCE [LARGE SCALE GENOMIC DNA]</scope>
    <source>
        <strain evidence="2">As9502</strain>
        <tissue evidence="2">Leaf</tissue>
    </source>
</reference>
<name>A0A8T1YK84_ARASU</name>
<keyword evidence="1" id="KW-1133">Transmembrane helix</keyword>
<protein>
    <submittedName>
        <fullName evidence="2">Uncharacterized protein</fullName>
    </submittedName>
</protein>
<proteinExistence type="predicted"/>
<comment type="caution">
    <text evidence="2">The sequence shown here is derived from an EMBL/GenBank/DDBJ whole genome shotgun (WGS) entry which is preliminary data.</text>
</comment>
<dbReference type="Proteomes" id="UP000694251">
    <property type="component" value="Chromosome 12"/>
</dbReference>
<keyword evidence="1" id="KW-0812">Transmembrane</keyword>
<feature type="transmembrane region" description="Helical" evidence="1">
    <location>
        <begin position="71"/>
        <end position="88"/>
    </location>
</feature>